<accession>A0A8K1LQW2</accession>
<dbReference type="OrthoDB" id="10337487at2759"/>
<sequence>MPIRRGGMPDLVLTSTERLVGNVKFRNGFGCGRYEMVFTILMAVRRAHNKLTVDFRRTEFRLLCLVVYHGIES</sequence>
<dbReference type="Proteomes" id="UP000796761">
    <property type="component" value="Unassembled WGS sequence"/>
</dbReference>
<dbReference type="AlphaFoldDB" id="A0A8K1LQW2"/>
<organism evidence="1 2">
    <name type="scientific">Zosterops borbonicus</name>
    <dbReference type="NCBI Taxonomy" id="364589"/>
    <lineage>
        <taxon>Eukaryota</taxon>
        <taxon>Metazoa</taxon>
        <taxon>Chordata</taxon>
        <taxon>Craniata</taxon>
        <taxon>Vertebrata</taxon>
        <taxon>Euteleostomi</taxon>
        <taxon>Archelosauria</taxon>
        <taxon>Archosauria</taxon>
        <taxon>Dinosauria</taxon>
        <taxon>Saurischia</taxon>
        <taxon>Theropoda</taxon>
        <taxon>Coelurosauria</taxon>
        <taxon>Aves</taxon>
        <taxon>Neognathae</taxon>
        <taxon>Neoaves</taxon>
        <taxon>Telluraves</taxon>
        <taxon>Australaves</taxon>
        <taxon>Passeriformes</taxon>
        <taxon>Sylvioidea</taxon>
        <taxon>Zosteropidae</taxon>
        <taxon>Zosterops</taxon>
    </lineage>
</organism>
<evidence type="ECO:0000313" key="2">
    <source>
        <dbReference type="Proteomes" id="UP000796761"/>
    </source>
</evidence>
<dbReference type="EMBL" id="SWJQ01000074">
    <property type="protein sequence ID" value="TRZ23390.1"/>
    <property type="molecule type" value="Genomic_DNA"/>
</dbReference>
<comment type="caution">
    <text evidence="1">The sequence shown here is derived from an EMBL/GenBank/DDBJ whole genome shotgun (WGS) entry which is preliminary data.</text>
</comment>
<evidence type="ECO:0000313" key="1">
    <source>
        <dbReference type="EMBL" id="TRZ23390.1"/>
    </source>
</evidence>
<protein>
    <submittedName>
        <fullName evidence="1">Uncharacterized protein</fullName>
    </submittedName>
</protein>
<name>A0A8K1LQW2_9PASS</name>
<reference evidence="1" key="1">
    <citation type="submission" date="2019-04" db="EMBL/GenBank/DDBJ databases">
        <title>Genome assembly of Zosterops borbonicus 15179.</title>
        <authorList>
            <person name="Leroy T."/>
            <person name="Anselmetti Y."/>
            <person name="Tilak M.-K."/>
            <person name="Nabholz B."/>
        </authorList>
    </citation>
    <scope>NUCLEOTIDE SEQUENCE</scope>
    <source>
        <strain evidence="1">HGM_15179</strain>
        <tissue evidence="1">Muscle</tissue>
    </source>
</reference>
<proteinExistence type="predicted"/>
<keyword evidence="2" id="KW-1185">Reference proteome</keyword>
<gene>
    <name evidence="1" type="ORF">HGM15179_003741</name>
</gene>